<accession>A0ABQ5LV32</accession>
<comment type="caution">
    <text evidence="1">The sequence shown here is derived from an EMBL/GenBank/DDBJ whole genome shotgun (WGS) entry which is preliminary data.</text>
</comment>
<dbReference type="RefSeq" id="WP_281842767.1">
    <property type="nucleotide sequence ID" value="NZ_BROH01000007.1"/>
</dbReference>
<name>A0ABQ5LV32_9RHOB</name>
<proteinExistence type="predicted"/>
<evidence type="ECO:0000313" key="2">
    <source>
        <dbReference type="Proteomes" id="UP001144205"/>
    </source>
</evidence>
<reference evidence="1" key="1">
    <citation type="journal article" date="2023" name="Int. J. Syst. Evol. Microbiol.">
        <title>Sinisalibacter aestuarii sp. nov., isolated from estuarine sediment of the Arakawa River.</title>
        <authorList>
            <person name="Arafat S.T."/>
            <person name="Hirano S."/>
            <person name="Sato A."/>
            <person name="Takeuchi K."/>
            <person name="Yasuda T."/>
            <person name="Terahara T."/>
            <person name="Hamada M."/>
            <person name="Kobayashi T."/>
        </authorList>
    </citation>
    <scope>NUCLEOTIDE SEQUENCE</scope>
    <source>
        <strain evidence="1">B-399</strain>
    </source>
</reference>
<evidence type="ECO:0000313" key="1">
    <source>
        <dbReference type="EMBL" id="GKY88734.1"/>
    </source>
</evidence>
<dbReference type="Proteomes" id="UP001144205">
    <property type="component" value="Unassembled WGS sequence"/>
</dbReference>
<dbReference type="EMBL" id="BROH01000007">
    <property type="protein sequence ID" value="GKY88734.1"/>
    <property type="molecule type" value="Genomic_DNA"/>
</dbReference>
<protein>
    <submittedName>
        <fullName evidence="1">Tail protein</fullName>
    </submittedName>
</protein>
<sequence>MADLEFLDGFDDEMASLKGSLQDAGEMTAAFSAELKKMGATVDEISTDVSVLSGGFSRGLKGAVDGLVDGSLTLSDALQSVRQAMIDTVYDASVKPVTDHAGGLLAEAVGGLMNSLLPYANGAAFSQGRVMPFARGGIVSGPVTFPMRGGTGLMGEAGPEAIMPLARGANGKLGVQVQGGGRPVNVTMNISTPDAEGFRRSKGQIAAEVSRAIARGQRYN</sequence>
<keyword evidence="2" id="KW-1185">Reference proteome</keyword>
<gene>
    <name evidence="1" type="ORF">STA1M1_26030</name>
</gene>
<organism evidence="1 2">
    <name type="scientific">Sinisalibacter aestuarii</name>
    <dbReference type="NCBI Taxonomy" id="2949426"/>
    <lineage>
        <taxon>Bacteria</taxon>
        <taxon>Pseudomonadati</taxon>
        <taxon>Pseudomonadota</taxon>
        <taxon>Alphaproteobacteria</taxon>
        <taxon>Rhodobacterales</taxon>
        <taxon>Roseobacteraceae</taxon>
        <taxon>Sinisalibacter</taxon>
    </lineage>
</organism>